<organism evidence="4 5">
    <name type="scientific">Cafeteria roenbergensis</name>
    <name type="common">Marine flagellate</name>
    <dbReference type="NCBI Taxonomy" id="33653"/>
    <lineage>
        <taxon>Eukaryota</taxon>
        <taxon>Sar</taxon>
        <taxon>Stramenopiles</taxon>
        <taxon>Bigyra</taxon>
        <taxon>Opalozoa</taxon>
        <taxon>Bicosoecida</taxon>
        <taxon>Cafeteriaceae</taxon>
        <taxon>Cafeteria</taxon>
    </lineage>
</organism>
<dbReference type="InterPro" id="IPR001752">
    <property type="entry name" value="Kinesin_motor_dom"/>
</dbReference>
<dbReference type="Pfam" id="PF00149">
    <property type="entry name" value="Metallophos"/>
    <property type="match status" value="1"/>
</dbReference>
<reference evidence="4 5" key="1">
    <citation type="submission" date="2019-07" db="EMBL/GenBank/DDBJ databases">
        <title>Genomes of Cafeteria roenbergensis.</title>
        <authorList>
            <person name="Fischer M.G."/>
            <person name="Hackl T."/>
            <person name="Roman M."/>
        </authorList>
    </citation>
    <scope>NUCLEOTIDE SEQUENCE [LARGE SCALE GENOMIC DNA]</scope>
    <source>
        <strain evidence="4 5">BVI</strain>
    </source>
</reference>
<dbReference type="Gene3D" id="3.60.21.10">
    <property type="match status" value="1"/>
</dbReference>
<dbReference type="EMBL" id="VLTN01000011">
    <property type="protein sequence ID" value="KAA0154469.1"/>
    <property type="molecule type" value="Genomic_DNA"/>
</dbReference>
<dbReference type="SUPFAM" id="SSF52540">
    <property type="entry name" value="P-loop containing nucleoside triphosphate hydrolases"/>
    <property type="match status" value="1"/>
</dbReference>
<gene>
    <name evidence="4" type="ORF">FNF29_02347</name>
</gene>
<comment type="caution">
    <text evidence="1">Lacks conserved residue(s) required for the propagation of feature annotation.</text>
</comment>
<dbReference type="GO" id="GO:0005874">
    <property type="term" value="C:microtubule"/>
    <property type="evidence" value="ECO:0007669"/>
    <property type="project" value="TreeGrafter"/>
</dbReference>
<dbReference type="GO" id="GO:0003777">
    <property type="term" value="F:microtubule motor activity"/>
    <property type="evidence" value="ECO:0007669"/>
    <property type="project" value="InterPro"/>
</dbReference>
<feature type="domain" description="Kinesin motor" evidence="3">
    <location>
        <begin position="1"/>
        <end position="345"/>
    </location>
</feature>
<accession>A0A5A8CP23</accession>
<evidence type="ECO:0000313" key="4">
    <source>
        <dbReference type="EMBL" id="KAA0154469.1"/>
    </source>
</evidence>
<dbReference type="Gene3D" id="3.40.850.10">
    <property type="entry name" value="Kinesin motor domain"/>
    <property type="match status" value="1"/>
</dbReference>
<evidence type="ECO:0000256" key="2">
    <source>
        <dbReference type="SAM" id="MobiDB-lite"/>
    </source>
</evidence>
<dbReference type="InterPro" id="IPR036961">
    <property type="entry name" value="Kinesin_motor_dom_sf"/>
</dbReference>
<dbReference type="PANTHER" id="PTHR24115">
    <property type="entry name" value="KINESIN-RELATED"/>
    <property type="match status" value="1"/>
</dbReference>
<sequence>MSAPPDPRLCIIGDIHGCAAELLALTVAASEPGSATKLISVGDIVGKGPRPAESVALLQLAGATAVRGNHEVKLLAKAGPSGGGLAIPPPDVSAASVRSLLEPAKAKRLKAGKLARKLPESQAEGAGQPWVLTASAVELHMGDNLDLLDGKSTVYLDKRDKVGKLYGATEHRVERPEDLLPVFAAANSRTTCATGAHDASSRSHCFVVLTLWRLLPEGGVRMSRFQFADLAGSERQSDSTGGEGSAADQMRKVFEGLVTNFTLLMLTQVVEVATRNQKETGRTGHVPVRRCDLTMLLSNAVYGRALMACVVTVSQAPRNGTKGWLATQWGEKLSALRLGSRVRPAESVASILARARSGVRECEAALRKLNPGKFARIRQALLRRHRHELEVVELLMAADGSASRGAGKRAGAEMAGGAAADGSS</sequence>
<feature type="region of interest" description="Disordered" evidence="2">
    <location>
        <begin position="403"/>
        <end position="424"/>
    </location>
</feature>
<evidence type="ECO:0000256" key="1">
    <source>
        <dbReference type="PROSITE-ProRule" id="PRU00283"/>
    </source>
</evidence>
<dbReference type="PROSITE" id="PS50067">
    <property type="entry name" value="KINESIN_MOTOR_2"/>
    <property type="match status" value="1"/>
</dbReference>
<dbReference type="InterPro" id="IPR029052">
    <property type="entry name" value="Metallo-depent_PP-like"/>
</dbReference>
<dbReference type="InterPro" id="IPR027640">
    <property type="entry name" value="Kinesin-like_fam"/>
</dbReference>
<name>A0A5A8CP23_CAFRO</name>
<comment type="similarity">
    <text evidence="1">Belongs to the TRAFAC class myosin-kinesin ATPase superfamily. Kinesin family.</text>
</comment>
<dbReference type="GO" id="GO:0005524">
    <property type="term" value="F:ATP binding"/>
    <property type="evidence" value="ECO:0007669"/>
    <property type="project" value="InterPro"/>
</dbReference>
<dbReference type="InterPro" id="IPR004843">
    <property type="entry name" value="Calcineurin-like_PHP"/>
</dbReference>
<dbReference type="SUPFAM" id="SSF56300">
    <property type="entry name" value="Metallo-dependent phosphatases"/>
    <property type="match status" value="1"/>
</dbReference>
<evidence type="ECO:0000259" key="3">
    <source>
        <dbReference type="PROSITE" id="PS50067"/>
    </source>
</evidence>
<dbReference type="GO" id="GO:0008017">
    <property type="term" value="F:microtubule binding"/>
    <property type="evidence" value="ECO:0007669"/>
    <property type="project" value="InterPro"/>
</dbReference>
<feature type="compositionally biased region" description="Low complexity" evidence="2">
    <location>
        <begin position="412"/>
        <end position="424"/>
    </location>
</feature>
<evidence type="ECO:0000313" key="5">
    <source>
        <dbReference type="Proteomes" id="UP000323011"/>
    </source>
</evidence>
<dbReference type="GO" id="GO:0016887">
    <property type="term" value="F:ATP hydrolysis activity"/>
    <property type="evidence" value="ECO:0007669"/>
    <property type="project" value="TreeGrafter"/>
</dbReference>
<dbReference type="GO" id="GO:0007018">
    <property type="term" value="P:microtubule-based movement"/>
    <property type="evidence" value="ECO:0007669"/>
    <property type="project" value="InterPro"/>
</dbReference>
<keyword evidence="5" id="KW-1185">Reference proteome</keyword>
<dbReference type="AlphaFoldDB" id="A0A5A8CP23"/>
<dbReference type="SMART" id="SM00129">
    <property type="entry name" value="KISc"/>
    <property type="match status" value="1"/>
</dbReference>
<dbReference type="InterPro" id="IPR027417">
    <property type="entry name" value="P-loop_NTPase"/>
</dbReference>
<comment type="caution">
    <text evidence="4">The sequence shown here is derived from an EMBL/GenBank/DDBJ whole genome shotgun (WGS) entry which is preliminary data.</text>
</comment>
<dbReference type="Proteomes" id="UP000323011">
    <property type="component" value="Unassembled WGS sequence"/>
</dbReference>
<protein>
    <recommendedName>
        <fullName evidence="3">Kinesin motor domain-containing protein</fullName>
    </recommendedName>
</protein>
<proteinExistence type="inferred from homology"/>
<dbReference type="GO" id="GO:0005871">
    <property type="term" value="C:kinesin complex"/>
    <property type="evidence" value="ECO:0007669"/>
    <property type="project" value="TreeGrafter"/>
</dbReference>
<dbReference type="Pfam" id="PF00225">
    <property type="entry name" value="Kinesin"/>
    <property type="match status" value="1"/>
</dbReference>
<dbReference type="PRINTS" id="PR00380">
    <property type="entry name" value="KINESINHEAVY"/>
</dbReference>